<keyword evidence="3" id="KW-1185">Reference proteome</keyword>
<evidence type="ECO:0000313" key="2">
    <source>
        <dbReference type="EMBL" id="CAB0019852.1"/>
    </source>
</evidence>
<feature type="region of interest" description="Disordered" evidence="1">
    <location>
        <begin position="191"/>
        <end position="210"/>
    </location>
</feature>
<name>A0A6H5HPY6_9HEMI</name>
<evidence type="ECO:0000313" key="3">
    <source>
        <dbReference type="Proteomes" id="UP000479000"/>
    </source>
</evidence>
<feature type="compositionally biased region" description="Basic residues" evidence="1">
    <location>
        <begin position="191"/>
        <end position="205"/>
    </location>
</feature>
<organism evidence="2 3">
    <name type="scientific">Nesidiocoris tenuis</name>
    <dbReference type="NCBI Taxonomy" id="355587"/>
    <lineage>
        <taxon>Eukaryota</taxon>
        <taxon>Metazoa</taxon>
        <taxon>Ecdysozoa</taxon>
        <taxon>Arthropoda</taxon>
        <taxon>Hexapoda</taxon>
        <taxon>Insecta</taxon>
        <taxon>Pterygota</taxon>
        <taxon>Neoptera</taxon>
        <taxon>Paraneoptera</taxon>
        <taxon>Hemiptera</taxon>
        <taxon>Heteroptera</taxon>
        <taxon>Panheteroptera</taxon>
        <taxon>Cimicomorpha</taxon>
        <taxon>Miridae</taxon>
        <taxon>Dicyphina</taxon>
        <taxon>Nesidiocoris</taxon>
    </lineage>
</organism>
<accession>A0A6H5HPY6</accession>
<dbReference type="Proteomes" id="UP000479000">
    <property type="component" value="Unassembled WGS sequence"/>
</dbReference>
<dbReference type="AlphaFoldDB" id="A0A6H5HPY6"/>
<proteinExistence type="predicted"/>
<protein>
    <recommendedName>
        <fullName evidence="4">Retrotransposon gag domain-containing protein</fullName>
    </recommendedName>
</protein>
<reference evidence="2 3" key="1">
    <citation type="submission" date="2020-02" db="EMBL/GenBank/DDBJ databases">
        <authorList>
            <person name="Ferguson B K."/>
        </authorList>
    </citation>
    <scope>NUCLEOTIDE SEQUENCE [LARGE SCALE GENOMIC DNA]</scope>
</reference>
<feature type="non-terminal residue" evidence="2">
    <location>
        <position position="240"/>
    </location>
</feature>
<dbReference type="PANTHER" id="PTHR33198">
    <property type="entry name" value="ANK_REP_REGION DOMAIN-CONTAINING PROTEIN-RELATED"/>
    <property type="match status" value="1"/>
</dbReference>
<sequence>MSPLKFDHTVATKWPTWKKTFELNMEVADKSSATESQKIAILLTHMGQEAIELHKTFDSPKETLAEVIEHFDKRCIPTTNLAVESYKFSKITQPSDKSFDQYLTELKLQAADCNFVCGNNKCKTPYVDRMIIDHIVSHINDTEVQQTLLREKKPLKLADVIQTCRTAEAVKSGQKEMEQETESAAVNEMRKKYKKEKKMKSNARRLKNEEKKSYDCKKCGLHHQKSKCPAYGDQCRNCKG</sequence>
<dbReference type="EMBL" id="CADCXU010034625">
    <property type="protein sequence ID" value="CAB0019852.1"/>
    <property type="molecule type" value="Genomic_DNA"/>
</dbReference>
<evidence type="ECO:0008006" key="4">
    <source>
        <dbReference type="Google" id="ProtNLM"/>
    </source>
</evidence>
<evidence type="ECO:0000256" key="1">
    <source>
        <dbReference type="SAM" id="MobiDB-lite"/>
    </source>
</evidence>
<gene>
    <name evidence="2" type="ORF">NTEN_LOCUS23501</name>
</gene>
<dbReference type="OrthoDB" id="6628884at2759"/>